<feature type="domain" description="CBS" evidence="8">
    <location>
        <begin position="204"/>
        <end position="262"/>
    </location>
</feature>
<evidence type="ECO:0000313" key="11">
    <source>
        <dbReference type="Proteomes" id="UP000315825"/>
    </source>
</evidence>
<dbReference type="Pfam" id="PF01380">
    <property type="entry name" value="SIS"/>
    <property type="match status" value="1"/>
</dbReference>
<comment type="similarity">
    <text evidence="1 4">Belongs to the SIS family. GutQ/KpsF subfamily.</text>
</comment>
<dbReference type="PROSITE" id="PS51371">
    <property type="entry name" value="CBS"/>
    <property type="match status" value="2"/>
</dbReference>
<dbReference type="NCBIfam" id="TIGR00393">
    <property type="entry name" value="kpsF"/>
    <property type="match status" value="1"/>
</dbReference>
<comment type="catalytic activity">
    <reaction evidence="4">
        <text>D-arabinose 5-phosphate = D-ribulose 5-phosphate</text>
        <dbReference type="Rhea" id="RHEA:23104"/>
        <dbReference type="ChEBI" id="CHEBI:57693"/>
        <dbReference type="ChEBI" id="CHEBI:58121"/>
        <dbReference type="EC" id="5.3.1.13"/>
    </reaction>
</comment>
<evidence type="ECO:0000256" key="7">
    <source>
        <dbReference type="PROSITE-ProRule" id="PRU00703"/>
    </source>
</evidence>
<dbReference type="AlphaFoldDB" id="A0A520N1I9"/>
<dbReference type="GO" id="GO:0097367">
    <property type="term" value="F:carbohydrate derivative binding"/>
    <property type="evidence" value="ECO:0007669"/>
    <property type="project" value="InterPro"/>
</dbReference>
<dbReference type="Proteomes" id="UP000315825">
    <property type="component" value="Unassembled WGS sequence"/>
</dbReference>
<feature type="site" description="Catalytically relevant" evidence="6">
    <location>
        <position position="146"/>
    </location>
</feature>
<accession>A0A520N1I9</accession>
<dbReference type="PIRSF" id="PIRSF004692">
    <property type="entry name" value="KdsD_KpsF"/>
    <property type="match status" value="1"/>
</dbReference>
<protein>
    <recommendedName>
        <fullName evidence="4">Arabinose 5-phosphate isomerase</fullName>
        <shortName evidence="4">API</shortName>
        <ecNumber evidence="4">5.3.1.13</ecNumber>
    </recommendedName>
</protein>
<dbReference type="Gene3D" id="3.40.50.10490">
    <property type="entry name" value="Glucose-6-phosphate isomerase like protein, domain 1"/>
    <property type="match status" value="1"/>
</dbReference>
<keyword evidence="5" id="KW-0479">Metal-binding</keyword>
<dbReference type="PROSITE" id="PS51464">
    <property type="entry name" value="SIS"/>
    <property type="match status" value="1"/>
</dbReference>
<sequence length="322" mass="34934">MRKINFQKEAKKAFSVEIEELLAFSMSKSFNVNKFCQIIFDCKGKVFLTGVGKSGHIANKISATLSSTGTPSFFIHPAEALHGDLGMIQKSDLLIALSKSGESKEIVDLLPALKQKKIGILSFTENKKSTIAMSSSEHLEVKVKKEACPNGLAPTSSTTVMLALGDAISVSLLKARGFTANDFAKSHPGGKLGKRLTLKVSDLMINIKKSALVSDSSSLREVMIEISKKKQGFAVIKNKSRKIVGILSDGDLRRQLQSSEDIDQISVGKVMTKKFKSIDESELAVSAAEVMSKHKIYSLIVKSSGNIIGFITMHEILEANVI</sequence>
<evidence type="ECO:0000256" key="2">
    <source>
        <dbReference type="ARBA" id="ARBA00022737"/>
    </source>
</evidence>
<keyword evidence="5" id="KW-0862">Zinc</keyword>
<evidence type="ECO:0000259" key="9">
    <source>
        <dbReference type="PROSITE" id="PS51464"/>
    </source>
</evidence>
<reference evidence="10 11" key="1">
    <citation type="submission" date="2019-02" db="EMBL/GenBank/DDBJ databases">
        <title>Prokaryotic population dynamics and viral predation in marine succession experiment using metagenomics: the confinement effect.</title>
        <authorList>
            <person name="Haro-Moreno J.M."/>
            <person name="Rodriguez-Valera F."/>
            <person name="Lopez-Perez M."/>
        </authorList>
    </citation>
    <scope>NUCLEOTIDE SEQUENCE [LARGE SCALE GENOMIC DNA]</scope>
    <source>
        <strain evidence="10">MED-G159</strain>
    </source>
</reference>
<dbReference type="EC" id="5.3.1.13" evidence="4"/>
<dbReference type="FunFam" id="3.40.50.10490:FF:000011">
    <property type="entry name" value="Arabinose 5-phosphate isomerase"/>
    <property type="match status" value="1"/>
</dbReference>
<dbReference type="SMART" id="SM00116">
    <property type="entry name" value="CBS"/>
    <property type="match status" value="2"/>
</dbReference>
<organism evidence="10 11">
    <name type="scientific">SAR86 cluster bacterium</name>
    <dbReference type="NCBI Taxonomy" id="2030880"/>
    <lineage>
        <taxon>Bacteria</taxon>
        <taxon>Pseudomonadati</taxon>
        <taxon>Pseudomonadota</taxon>
        <taxon>Gammaproteobacteria</taxon>
        <taxon>SAR86 cluster</taxon>
    </lineage>
</organism>
<dbReference type="InterPro" id="IPR001347">
    <property type="entry name" value="SIS_dom"/>
</dbReference>
<dbReference type="Gene3D" id="3.10.580.10">
    <property type="entry name" value="CBS-domain"/>
    <property type="match status" value="1"/>
</dbReference>
<feature type="site" description="Catalytically relevant" evidence="6">
    <location>
        <position position="105"/>
    </location>
</feature>
<dbReference type="InterPro" id="IPR046342">
    <property type="entry name" value="CBS_dom_sf"/>
</dbReference>
<name>A0A520N1I9_9GAMM</name>
<gene>
    <name evidence="10" type="ORF">EVA92_00980</name>
</gene>
<keyword evidence="4 10" id="KW-0413">Isomerase</keyword>
<dbReference type="InterPro" id="IPR050986">
    <property type="entry name" value="GutQ/KpsF_isomerases"/>
</dbReference>
<dbReference type="GO" id="GO:0019146">
    <property type="term" value="F:arabinose-5-phosphate isomerase activity"/>
    <property type="evidence" value="ECO:0007669"/>
    <property type="project" value="UniProtKB-EC"/>
</dbReference>
<feature type="domain" description="SIS" evidence="9">
    <location>
        <begin position="35"/>
        <end position="178"/>
    </location>
</feature>
<dbReference type="InterPro" id="IPR035474">
    <property type="entry name" value="SIS_Kpsf"/>
</dbReference>
<keyword evidence="3 7" id="KW-0129">CBS domain</keyword>
<dbReference type="GO" id="GO:1901135">
    <property type="term" value="P:carbohydrate derivative metabolic process"/>
    <property type="evidence" value="ECO:0007669"/>
    <property type="project" value="InterPro"/>
</dbReference>
<dbReference type="SUPFAM" id="SSF53697">
    <property type="entry name" value="SIS domain"/>
    <property type="match status" value="1"/>
</dbReference>
<feature type="binding site" evidence="5">
    <location>
        <position position="76"/>
    </location>
    <ligand>
        <name>Zn(2+)</name>
        <dbReference type="ChEBI" id="CHEBI:29105"/>
    </ligand>
</feature>
<feature type="domain" description="CBS" evidence="8">
    <location>
        <begin position="271"/>
        <end position="322"/>
    </location>
</feature>
<evidence type="ECO:0000256" key="6">
    <source>
        <dbReference type="PIRSR" id="PIRSR004692-3"/>
    </source>
</evidence>
<evidence type="ECO:0000313" key="10">
    <source>
        <dbReference type="EMBL" id="RZO27349.1"/>
    </source>
</evidence>
<dbReference type="PANTHER" id="PTHR42745:SF1">
    <property type="entry name" value="ARABINOSE 5-PHOSPHATE ISOMERASE KDSD"/>
    <property type="match status" value="1"/>
</dbReference>
<comment type="caution">
    <text evidence="10">The sequence shown here is derived from an EMBL/GenBank/DDBJ whole genome shotgun (WGS) entry which is preliminary data.</text>
</comment>
<dbReference type="GO" id="GO:0046872">
    <property type="term" value="F:metal ion binding"/>
    <property type="evidence" value="ECO:0007669"/>
    <property type="project" value="UniProtKB-KW"/>
</dbReference>
<dbReference type="GO" id="GO:0005975">
    <property type="term" value="P:carbohydrate metabolic process"/>
    <property type="evidence" value="ECO:0007669"/>
    <property type="project" value="InterPro"/>
</dbReference>
<proteinExistence type="inferred from homology"/>
<evidence type="ECO:0000256" key="3">
    <source>
        <dbReference type="ARBA" id="ARBA00023122"/>
    </source>
</evidence>
<dbReference type="CDD" id="cd05014">
    <property type="entry name" value="SIS_Kpsf"/>
    <property type="match status" value="1"/>
</dbReference>
<dbReference type="Pfam" id="PF00571">
    <property type="entry name" value="CBS"/>
    <property type="match status" value="2"/>
</dbReference>
<keyword evidence="2" id="KW-0677">Repeat</keyword>
<evidence type="ECO:0000256" key="1">
    <source>
        <dbReference type="ARBA" id="ARBA00008165"/>
    </source>
</evidence>
<dbReference type="InterPro" id="IPR004800">
    <property type="entry name" value="KdsD/KpsF-type"/>
</dbReference>
<dbReference type="InterPro" id="IPR000644">
    <property type="entry name" value="CBS_dom"/>
</dbReference>
<feature type="site" description="Catalytically relevant" evidence="6">
    <location>
        <position position="187"/>
    </location>
</feature>
<evidence type="ECO:0000256" key="4">
    <source>
        <dbReference type="PIRNR" id="PIRNR004692"/>
    </source>
</evidence>
<feature type="site" description="Catalytically relevant" evidence="6">
    <location>
        <position position="53"/>
    </location>
</feature>
<dbReference type="InterPro" id="IPR046348">
    <property type="entry name" value="SIS_dom_sf"/>
</dbReference>
<evidence type="ECO:0000256" key="5">
    <source>
        <dbReference type="PIRSR" id="PIRSR004692-2"/>
    </source>
</evidence>
<dbReference type="PANTHER" id="PTHR42745">
    <property type="match status" value="1"/>
</dbReference>
<dbReference type="EMBL" id="SHBE01000001">
    <property type="protein sequence ID" value="RZO27349.1"/>
    <property type="molecule type" value="Genomic_DNA"/>
</dbReference>
<evidence type="ECO:0000259" key="8">
    <source>
        <dbReference type="PROSITE" id="PS51371"/>
    </source>
</evidence>
<dbReference type="CDD" id="cd04604">
    <property type="entry name" value="CBS_pair_SIS_assoc"/>
    <property type="match status" value="1"/>
</dbReference>